<sequence>MLNHRDEASQAYALKPSFHSRLCKSFEACLASGVPESGKTALAFKHTYLAGSYLSKYCELNPDTAKERHDRAISKWRIMELRNARSNQRLFTEWLTDARFNTKHSSISALRITEIARRNILQILGDKPSLDVLYGTFSGGASMGFRKFAGNVAAKFKAGATVTEACLPLFQDILAQCETWKLYRGALHPEIVGGGSLFTVPKNSEIDRCAVKEPDLNMFCQKGVGDFIRNRLRSVARIDLNDQSRNQRLARKGSIDGSLATLDLSSASDLISDGLVRLLLPEAWFDLLNAVRSQNVLCEGVWTELNMFSSMGNGFTFELESLLFYSIARAVAYLTGTRGAISVYGDDIIVPSAIGGLLSKVLYWYGMKVNTDKSYWKGPFRESCGKHWYSGVDVTPFYVKESIDSVEKLIHFLNRLRRWAILPGFSDTCDPHFEKFFSKWSRYVPTCLYGGYDLARKDSLVTTHKPRMKLMRLHKVVKPDAAGAYLQWLRLADDRKTLGEPIITSSVTVELSGFRLRRNACTGIKSIPTFPGEGDV</sequence>
<keyword evidence="9" id="KW-0479">Metal-binding</keyword>
<keyword evidence="12" id="KW-1185">Reference proteome</keyword>
<dbReference type="PROSITE" id="PS50522">
    <property type="entry name" value="RDRP_PHAGE"/>
    <property type="match status" value="1"/>
</dbReference>
<keyword evidence="4" id="KW-0548">Nucleotidyltransferase</keyword>
<keyword evidence="3" id="KW-0808">Transferase</keyword>
<evidence type="ECO:0000313" key="12">
    <source>
        <dbReference type="Proteomes" id="UP000678384"/>
    </source>
</evidence>
<comment type="cofactor">
    <cofactor evidence="9">
        <name>Mg(2+)</name>
        <dbReference type="ChEBI" id="CHEBI:18420"/>
    </cofactor>
    <text evidence="9">Binds 2 Mg(2+) per subunit.</text>
</comment>
<dbReference type="EMBL" id="BK014063">
    <property type="protein sequence ID" value="DAD52302.1"/>
    <property type="molecule type" value="Genomic_RNA"/>
</dbReference>
<keyword evidence="2 11" id="KW-0696">RNA-directed RNA polymerase</keyword>
<dbReference type="GO" id="GO:0003968">
    <property type="term" value="F:RNA-directed RNA polymerase activity"/>
    <property type="evidence" value="ECO:0007669"/>
    <property type="project" value="UniProtKB-KW"/>
</dbReference>
<organism evidence="11 12">
    <name type="scientific">ssRNA phage SRR6960799_8</name>
    <dbReference type="NCBI Taxonomy" id="2786604"/>
    <lineage>
        <taxon>Viruses</taxon>
        <taxon>Riboviria</taxon>
        <taxon>Orthornavirae</taxon>
        <taxon>Lenarviricota</taxon>
        <taxon>Leviviricetes</taxon>
        <taxon>Norzivirales</taxon>
        <taxon>Fiersviridae</taxon>
        <taxon>Kuhshuvirus</taxon>
        <taxon>Kuhshuvirus pelovicinum</taxon>
    </lineage>
</organism>
<dbReference type="GO" id="GO:0046872">
    <property type="term" value="F:metal ion binding"/>
    <property type="evidence" value="ECO:0007669"/>
    <property type="project" value="UniProtKB-KW"/>
</dbReference>
<dbReference type="RefSeq" id="YP_010769468.1">
    <property type="nucleotide sequence ID" value="NC_073984.1"/>
</dbReference>
<dbReference type="InterPro" id="IPR043502">
    <property type="entry name" value="DNA/RNA_pol_sf"/>
</dbReference>
<feature type="binding site" evidence="9">
    <location>
        <position position="347"/>
    </location>
    <ligand>
        <name>Mg(2+)</name>
        <dbReference type="ChEBI" id="CHEBI:18420"/>
        <label>2</label>
    </ligand>
</feature>
<dbReference type="GeneID" id="80398493"/>
<evidence type="ECO:0000313" key="11">
    <source>
        <dbReference type="EMBL" id="DAD52302.1"/>
    </source>
</evidence>
<feature type="binding site" evidence="9">
    <location>
        <position position="263"/>
    </location>
    <ligand>
        <name>Mg(2+)</name>
        <dbReference type="ChEBI" id="CHEBI:18420"/>
        <label>2</label>
    </ligand>
</feature>
<protein>
    <recommendedName>
        <fullName evidence="1">RNA-directed RNA polymerase</fullName>
        <ecNumber evidence="1">2.7.7.48</ecNumber>
    </recommendedName>
    <alternativeName>
        <fullName evidence="7">RNA replicase beta chain</fullName>
    </alternativeName>
</protein>
<comment type="catalytic activity">
    <reaction evidence="8">
        <text>RNA(n) + a ribonucleoside 5'-triphosphate = RNA(n+1) + diphosphate</text>
        <dbReference type="Rhea" id="RHEA:21248"/>
        <dbReference type="Rhea" id="RHEA-COMP:14527"/>
        <dbReference type="Rhea" id="RHEA-COMP:17342"/>
        <dbReference type="ChEBI" id="CHEBI:33019"/>
        <dbReference type="ChEBI" id="CHEBI:61557"/>
        <dbReference type="ChEBI" id="CHEBI:140395"/>
        <dbReference type="EC" id="2.7.7.48"/>
    </reaction>
</comment>
<dbReference type="EC" id="2.7.7.48" evidence="1"/>
<dbReference type="InterPro" id="IPR005093">
    <property type="entry name" value="RNArep_beta"/>
</dbReference>
<feature type="domain" description="RdRp catalytic" evidence="10">
    <location>
        <begin position="248"/>
        <end position="378"/>
    </location>
</feature>
<gene>
    <name evidence="11" type="primary">SRR6960799_8_3</name>
</gene>
<evidence type="ECO:0000256" key="1">
    <source>
        <dbReference type="ARBA" id="ARBA00012494"/>
    </source>
</evidence>
<dbReference type="Pfam" id="PF03431">
    <property type="entry name" value="RNA_replicase_B"/>
    <property type="match status" value="1"/>
</dbReference>
<dbReference type="SUPFAM" id="SSF56672">
    <property type="entry name" value="DNA/RNA polymerases"/>
    <property type="match status" value="1"/>
</dbReference>
<evidence type="ECO:0000256" key="8">
    <source>
        <dbReference type="ARBA" id="ARBA00048744"/>
    </source>
</evidence>
<evidence type="ECO:0000256" key="9">
    <source>
        <dbReference type="PIRSR" id="PIRSR605093-1"/>
    </source>
</evidence>
<dbReference type="KEGG" id="vg:80398493"/>
<evidence type="ECO:0000259" key="10">
    <source>
        <dbReference type="PROSITE" id="PS50522"/>
    </source>
</evidence>
<evidence type="ECO:0000256" key="3">
    <source>
        <dbReference type="ARBA" id="ARBA00022679"/>
    </source>
</evidence>
<evidence type="ECO:0000256" key="4">
    <source>
        <dbReference type="ARBA" id="ARBA00022695"/>
    </source>
</evidence>
<dbReference type="Proteomes" id="UP000678384">
    <property type="component" value="Segment"/>
</dbReference>
<evidence type="ECO:0000256" key="7">
    <source>
        <dbReference type="ARBA" id="ARBA00030248"/>
    </source>
</evidence>
<evidence type="ECO:0000256" key="5">
    <source>
        <dbReference type="ARBA" id="ARBA00022741"/>
    </source>
</evidence>
<keyword evidence="5" id="KW-0547">Nucleotide-binding</keyword>
<keyword evidence="9" id="KW-0460">Magnesium</keyword>
<evidence type="ECO:0000256" key="6">
    <source>
        <dbReference type="ARBA" id="ARBA00022953"/>
    </source>
</evidence>
<reference evidence="11" key="1">
    <citation type="submission" date="2020-09" db="EMBL/GenBank/DDBJ databases">
        <title>Leviviricetes taxonomy.</title>
        <authorList>
            <person name="Stockdale S.R."/>
            <person name="Callanan J."/>
            <person name="Adriaenssens E.M."/>
            <person name="Kuhn J.H."/>
            <person name="Rumnieks J."/>
            <person name="Shkoporov A."/>
            <person name="Draper L.A."/>
            <person name="Ross P."/>
            <person name="Hill C."/>
        </authorList>
    </citation>
    <scope>NUCLEOTIDE SEQUENCE</scope>
</reference>
<feature type="binding site" evidence="9">
    <location>
        <position position="346"/>
    </location>
    <ligand>
        <name>Mg(2+)</name>
        <dbReference type="ChEBI" id="CHEBI:18420"/>
        <label>2</label>
    </ligand>
</feature>
<dbReference type="GO" id="GO:0039694">
    <property type="term" value="P:viral RNA genome replication"/>
    <property type="evidence" value="ECO:0007669"/>
    <property type="project" value="InterPro"/>
</dbReference>
<keyword evidence="6" id="KW-0693">Viral RNA replication</keyword>
<name>A0A8S5L3F1_9VIRU</name>
<dbReference type="InterPro" id="IPR007096">
    <property type="entry name" value="RNA-dir_Rpol_cat_phage"/>
</dbReference>
<accession>A0A8S5L3F1</accession>
<evidence type="ECO:0000256" key="2">
    <source>
        <dbReference type="ARBA" id="ARBA00022484"/>
    </source>
</evidence>
<dbReference type="GO" id="GO:0000166">
    <property type="term" value="F:nucleotide binding"/>
    <property type="evidence" value="ECO:0007669"/>
    <property type="project" value="UniProtKB-KW"/>
</dbReference>
<proteinExistence type="predicted"/>